<dbReference type="PANTHER" id="PTHR33824:SF7">
    <property type="entry name" value="POLYKETIDE CYCLASE_DEHYDRASE AND LIPID TRANSPORT SUPERFAMILY PROTEIN"/>
    <property type="match status" value="1"/>
</dbReference>
<dbReference type="PANTHER" id="PTHR33824">
    <property type="entry name" value="POLYKETIDE CYCLASE/DEHYDRASE AND LIPID TRANSPORT SUPERFAMILY PROTEIN"/>
    <property type="match status" value="1"/>
</dbReference>
<dbReference type="Pfam" id="PF10604">
    <property type="entry name" value="Polyketide_cyc2"/>
    <property type="match status" value="1"/>
</dbReference>
<evidence type="ECO:0000313" key="3">
    <source>
        <dbReference type="Proteomes" id="UP001198701"/>
    </source>
</evidence>
<dbReference type="RefSeq" id="WP_229432901.1">
    <property type="nucleotide sequence ID" value="NZ_JAJHPV010000013.1"/>
</dbReference>
<reference evidence="2 3" key="1">
    <citation type="submission" date="2021-11" db="EMBL/GenBank/DDBJ databases">
        <authorList>
            <person name="Huq M.A."/>
        </authorList>
    </citation>
    <scope>NUCLEOTIDE SEQUENCE [LARGE SCALE GENOMIC DNA]</scope>
    <source>
        <strain evidence="2 3">MAHUQ-52</strain>
    </source>
</reference>
<dbReference type="InterPro" id="IPR019587">
    <property type="entry name" value="Polyketide_cyclase/dehydratase"/>
</dbReference>
<evidence type="ECO:0000313" key="2">
    <source>
        <dbReference type="EMBL" id="MCC6072033.1"/>
    </source>
</evidence>
<organism evidence="2 3">
    <name type="scientific">Massilia agrisoli</name>
    <dbReference type="NCBI Taxonomy" id="2892444"/>
    <lineage>
        <taxon>Bacteria</taxon>
        <taxon>Pseudomonadati</taxon>
        <taxon>Pseudomonadota</taxon>
        <taxon>Betaproteobacteria</taxon>
        <taxon>Burkholderiales</taxon>
        <taxon>Oxalobacteraceae</taxon>
        <taxon>Telluria group</taxon>
        <taxon>Massilia</taxon>
    </lineage>
</organism>
<dbReference type="EMBL" id="JAJHPV010000013">
    <property type="protein sequence ID" value="MCC6072033.1"/>
    <property type="molecule type" value="Genomic_DNA"/>
</dbReference>
<accession>A0ABS8IVY6</accession>
<dbReference type="Gene3D" id="3.30.530.20">
    <property type="match status" value="1"/>
</dbReference>
<sequence length="346" mass="37574">MRQLTDQNIEWGKWLGSAAVGALVMYMLDPDRGAPRRAQSGEKLRELGKQTGDAFERVVRSIGEGPSYDSSRSYASDLAQRTAETGHQMADRAADALHSAESALRDSMYRASDAASHAIEPLLEATRGPWSTSTRSAAVLGGGALGLYALASRSPMAILAGLAGLTLLTRGASNRPLAQLVGGRHRMVDVTRTIHIDASPDKVYELWSNYENFPHFMSNVVEVRDLGNRRSHWVVRGPAGTEFRFNSVLTEQSRPRRLAWRSEPGAEIEQSGSVEFQPSRGGTRVTVRMSYVPPAGAIGHGLAAMIGSDPERRMEEDLARMKAVIERGAIPSGAAREGSSHGRFLH</sequence>
<feature type="region of interest" description="Disordered" evidence="1">
    <location>
        <begin position="66"/>
        <end position="89"/>
    </location>
</feature>
<dbReference type="Proteomes" id="UP001198701">
    <property type="component" value="Unassembled WGS sequence"/>
</dbReference>
<keyword evidence="3" id="KW-1185">Reference proteome</keyword>
<protein>
    <submittedName>
        <fullName evidence="2">SRPBCC family protein</fullName>
    </submittedName>
</protein>
<gene>
    <name evidence="2" type="ORF">LMJ30_13830</name>
</gene>
<dbReference type="SUPFAM" id="SSF55961">
    <property type="entry name" value="Bet v1-like"/>
    <property type="match status" value="1"/>
</dbReference>
<dbReference type="InterPro" id="IPR047137">
    <property type="entry name" value="ORF3"/>
</dbReference>
<dbReference type="InterPro" id="IPR023393">
    <property type="entry name" value="START-like_dom_sf"/>
</dbReference>
<dbReference type="CDD" id="cd07817">
    <property type="entry name" value="SRPBCC_8"/>
    <property type="match status" value="1"/>
</dbReference>
<name>A0ABS8IVY6_9BURK</name>
<evidence type="ECO:0000256" key="1">
    <source>
        <dbReference type="SAM" id="MobiDB-lite"/>
    </source>
</evidence>
<comment type="caution">
    <text evidence="2">The sequence shown here is derived from an EMBL/GenBank/DDBJ whole genome shotgun (WGS) entry which is preliminary data.</text>
</comment>
<proteinExistence type="predicted"/>